<proteinExistence type="predicted"/>
<reference evidence="2" key="2">
    <citation type="submission" date="2022-01" db="EMBL/GenBank/DDBJ databases">
        <authorList>
            <person name="Yamashiro T."/>
            <person name="Shiraishi A."/>
            <person name="Satake H."/>
            <person name="Nakayama K."/>
        </authorList>
    </citation>
    <scope>NUCLEOTIDE SEQUENCE</scope>
</reference>
<evidence type="ECO:0000313" key="3">
    <source>
        <dbReference type="Proteomes" id="UP001151760"/>
    </source>
</evidence>
<evidence type="ECO:0008006" key="4">
    <source>
        <dbReference type="Google" id="ProtNLM"/>
    </source>
</evidence>
<accession>A0ABQ5EUN3</accession>
<name>A0ABQ5EUN3_9ASTR</name>
<sequence>MASKYGTNALSKFSPDTELVLYPLQDKLTLGDKSLDLSGFKLSRLFFILLSLGSSSCWRSYGLNSGCASRREGKPITARMLLQKIKSEEFDIMNDHDAVGLCLLGVLELVLLGYEVRYTVSNWCFMLVDNINAWNMYLWGSYVWPTLYEQLRDAIRKRWEAHFVTEREPDSGPPKYLLMGFTWTFKSVILEHLLGVSKEVNVFVILNGARPRPRLTLDVVEARADWWLASNTFFDDDIRKLLSIPPLVNQHSRDDVPEYIYRHMVEHDNLFKAHDEKIKSHDILIKQMYDDWQGFLQVGPRIFTSPGSSFFDCVRTPTSQFNKPIFDQPTPSSYPASFPPTPHTATPRAQQGFASWSSTYPVAVNPTP</sequence>
<comment type="caution">
    <text evidence="2">The sequence shown here is derived from an EMBL/GenBank/DDBJ whole genome shotgun (WGS) entry which is preliminary data.</text>
</comment>
<dbReference type="EMBL" id="BQNB010016700">
    <property type="protein sequence ID" value="GJT54751.1"/>
    <property type="molecule type" value="Genomic_DNA"/>
</dbReference>
<keyword evidence="3" id="KW-1185">Reference proteome</keyword>
<protein>
    <recommendedName>
        <fullName evidence="4">Phospholipase-like protein</fullName>
    </recommendedName>
</protein>
<evidence type="ECO:0000256" key="1">
    <source>
        <dbReference type="SAM" id="MobiDB-lite"/>
    </source>
</evidence>
<reference evidence="2" key="1">
    <citation type="journal article" date="2022" name="Int. J. Mol. Sci.">
        <title>Draft Genome of Tanacetum Coccineum: Genomic Comparison of Closely Related Tanacetum-Family Plants.</title>
        <authorList>
            <person name="Yamashiro T."/>
            <person name="Shiraishi A."/>
            <person name="Nakayama K."/>
            <person name="Satake H."/>
        </authorList>
    </citation>
    <scope>NUCLEOTIDE SEQUENCE</scope>
</reference>
<feature type="region of interest" description="Disordered" evidence="1">
    <location>
        <begin position="326"/>
        <end position="353"/>
    </location>
</feature>
<evidence type="ECO:0000313" key="2">
    <source>
        <dbReference type="EMBL" id="GJT54751.1"/>
    </source>
</evidence>
<feature type="compositionally biased region" description="Polar residues" evidence="1">
    <location>
        <begin position="343"/>
        <end position="353"/>
    </location>
</feature>
<dbReference type="Proteomes" id="UP001151760">
    <property type="component" value="Unassembled WGS sequence"/>
</dbReference>
<gene>
    <name evidence="2" type="ORF">Tco_0989805</name>
</gene>
<organism evidence="2 3">
    <name type="scientific">Tanacetum coccineum</name>
    <dbReference type="NCBI Taxonomy" id="301880"/>
    <lineage>
        <taxon>Eukaryota</taxon>
        <taxon>Viridiplantae</taxon>
        <taxon>Streptophyta</taxon>
        <taxon>Embryophyta</taxon>
        <taxon>Tracheophyta</taxon>
        <taxon>Spermatophyta</taxon>
        <taxon>Magnoliopsida</taxon>
        <taxon>eudicotyledons</taxon>
        <taxon>Gunneridae</taxon>
        <taxon>Pentapetalae</taxon>
        <taxon>asterids</taxon>
        <taxon>campanulids</taxon>
        <taxon>Asterales</taxon>
        <taxon>Asteraceae</taxon>
        <taxon>Asteroideae</taxon>
        <taxon>Anthemideae</taxon>
        <taxon>Anthemidinae</taxon>
        <taxon>Tanacetum</taxon>
    </lineage>
</organism>
<dbReference type="PANTHER" id="PTHR48449">
    <property type="entry name" value="DUF1985 DOMAIN-CONTAINING PROTEIN"/>
    <property type="match status" value="1"/>
</dbReference>
<dbReference type="PANTHER" id="PTHR48449:SF1">
    <property type="entry name" value="DUF1985 DOMAIN-CONTAINING PROTEIN"/>
    <property type="match status" value="1"/>
</dbReference>